<dbReference type="InterPro" id="IPR011009">
    <property type="entry name" value="Kinase-like_dom_sf"/>
</dbReference>
<organism evidence="4">
    <name type="scientific">Lupinus angustifolius</name>
    <name type="common">Narrow-leaved blue lupine</name>
    <dbReference type="NCBI Taxonomy" id="3871"/>
    <lineage>
        <taxon>Eukaryota</taxon>
        <taxon>Viridiplantae</taxon>
        <taxon>Streptophyta</taxon>
        <taxon>Embryophyta</taxon>
        <taxon>Tracheophyta</taxon>
        <taxon>Spermatophyta</taxon>
        <taxon>Magnoliopsida</taxon>
        <taxon>eudicotyledons</taxon>
        <taxon>Gunneridae</taxon>
        <taxon>Pentapetalae</taxon>
        <taxon>rosids</taxon>
        <taxon>fabids</taxon>
        <taxon>Fabales</taxon>
        <taxon>Fabaceae</taxon>
        <taxon>Papilionoideae</taxon>
        <taxon>50 kb inversion clade</taxon>
        <taxon>genistoids sensu lato</taxon>
        <taxon>core genistoids</taxon>
        <taxon>Genisteae</taxon>
        <taxon>Lupinus</taxon>
    </lineage>
</organism>
<accession>A0A0D6DQI5</accession>
<dbReference type="GO" id="GO:0004305">
    <property type="term" value="F:ethanolamine kinase activity"/>
    <property type="evidence" value="ECO:0007669"/>
    <property type="project" value="UniProtKB-EC"/>
</dbReference>
<sequence>MGAEVKIWNPVEIAEQARKDYASQIHASHLTIDPSLSFPHMQPLIKLCKDIFNSWSNLDDSCFQVEKISGGITNLLKVSVKQENCIDDTITIRLYGPNTEYIIDRHRELQAVKYLSAAGFGAKWLGIFGNGMVQSFIDAHTLTPSKVALAE</sequence>
<dbReference type="GO" id="GO:0006646">
    <property type="term" value="P:phosphatidylethanolamine biosynthetic process"/>
    <property type="evidence" value="ECO:0007669"/>
    <property type="project" value="TreeGrafter"/>
</dbReference>
<proteinExistence type="inferred from homology"/>
<evidence type="ECO:0000256" key="3">
    <source>
        <dbReference type="ARBA" id="ARBA00038874"/>
    </source>
</evidence>
<keyword evidence="4" id="KW-0418">Kinase</keyword>
<evidence type="ECO:0000313" key="4">
    <source>
        <dbReference type="EMBL" id="CCW03290.1"/>
    </source>
</evidence>
<reference evidence="4" key="1">
    <citation type="submission" date="2013-03" db="EMBL/GenBank/DDBJ databases">
        <title>Microsatellite-based insight into Lupinus angustifolius genome: gene-rich regions sequencing and synteny to Medicago truncatula, Glycine max, Lotus japonicus, Phaseolus vulgaris and Cajanus cajan.</title>
        <authorList>
            <person name="Ksiazkiewicz M."/>
            <person name="Zielezinski A."/>
            <person name="Wyrwa K."/>
            <person name="Szczepaniak A."/>
            <person name="Rychel S."/>
            <person name="Karlowski W."/>
            <person name="Wolko B."/>
            <person name="Naganowska B."/>
        </authorList>
    </citation>
    <scope>NUCLEOTIDE SEQUENCE</scope>
</reference>
<dbReference type="Gene3D" id="3.30.200.20">
    <property type="entry name" value="Phosphorylase Kinase, domain 1"/>
    <property type="match status" value="1"/>
</dbReference>
<dbReference type="EC" id="2.7.1.82" evidence="3"/>
<dbReference type="EMBL" id="HF937079">
    <property type="protein sequence ID" value="CCW03290.1"/>
    <property type="molecule type" value="Genomic_DNA"/>
</dbReference>
<dbReference type="SUPFAM" id="SSF56112">
    <property type="entry name" value="Protein kinase-like (PK-like)"/>
    <property type="match status" value="1"/>
</dbReference>
<evidence type="ECO:0000256" key="1">
    <source>
        <dbReference type="ARBA" id="ARBA00037883"/>
    </source>
</evidence>
<dbReference type="PANTHER" id="PTHR22603">
    <property type="entry name" value="CHOLINE/ETHANOALAMINE KINASE"/>
    <property type="match status" value="1"/>
</dbReference>
<protein>
    <recommendedName>
        <fullName evidence="3">ethanolamine kinase</fullName>
        <ecNumber evidence="3">2.7.1.82</ecNumber>
    </recommendedName>
</protein>
<dbReference type="PANTHER" id="PTHR22603:SF66">
    <property type="entry name" value="ETHANOLAMINE KINASE"/>
    <property type="match status" value="1"/>
</dbReference>
<dbReference type="GO" id="GO:0005737">
    <property type="term" value="C:cytoplasm"/>
    <property type="evidence" value="ECO:0007669"/>
    <property type="project" value="TreeGrafter"/>
</dbReference>
<dbReference type="Gene3D" id="3.90.1200.10">
    <property type="match status" value="1"/>
</dbReference>
<dbReference type="Pfam" id="PF01633">
    <property type="entry name" value="Choline_kinase"/>
    <property type="match status" value="1"/>
</dbReference>
<dbReference type="AlphaFoldDB" id="A0A0D6DQI5"/>
<gene>
    <name evidence="4" type="ORF">IPGPOLAND_0000023</name>
</gene>
<keyword evidence="4" id="KW-0808">Transferase</keyword>
<evidence type="ECO:0000256" key="2">
    <source>
        <dbReference type="ARBA" id="ARBA00038211"/>
    </source>
</evidence>
<name>A0A0D6DQI5_LUPAN</name>
<comment type="similarity">
    <text evidence="2">Belongs to the choline/ethanolamine kinase family.</text>
</comment>
<comment type="pathway">
    <text evidence="1">Phospholipid metabolism; phosphatidylethanolamine biosynthesis; phosphatidylethanolamine from ethanolamine: step 1/3.</text>
</comment>